<evidence type="ECO:0000313" key="3">
    <source>
        <dbReference type="Proteomes" id="UP001285441"/>
    </source>
</evidence>
<dbReference type="PANTHER" id="PTHR35567:SF3">
    <property type="entry name" value="MALATE DEHYDROGENASE"/>
    <property type="match status" value="1"/>
</dbReference>
<feature type="chain" id="PRO_5041931050" description="Malate dehydrogenase" evidence="1">
    <location>
        <begin position="19"/>
        <end position="241"/>
    </location>
</feature>
<proteinExistence type="predicted"/>
<dbReference type="PANTHER" id="PTHR35567">
    <property type="entry name" value="MALATE DEHYDROGENASE (AFU_ORTHOLOGUE AFUA_2G13800)"/>
    <property type="match status" value="1"/>
</dbReference>
<dbReference type="Pfam" id="PF11937">
    <property type="entry name" value="DUF3455"/>
    <property type="match status" value="1"/>
</dbReference>
<dbReference type="InterPro" id="IPR021851">
    <property type="entry name" value="DUF3455"/>
</dbReference>
<protein>
    <recommendedName>
        <fullName evidence="4">Malate dehydrogenase</fullName>
    </recommendedName>
</protein>
<dbReference type="AlphaFoldDB" id="A0AAE0NBT9"/>
<reference evidence="2" key="1">
    <citation type="journal article" date="2023" name="Mol. Phylogenet. Evol.">
        <title>Genome-scale phylogeny and comparative genomics of the fungal order Sordariales.</title>
        <authorList>
            <person name="Hensen N."/>
            <person name="Bonometti L."/>
            <person name="Westerberg I."/>
            <person name="Brannstrom I.O."/>
            <person name="Guillou S."/>
            <person name="Cros-Aarteil S."/>
            <person name="Calhoun S."/>
            <person name="Haridas S."/>
            <person name="Kuo A."/>
            <person name="Mondo S."/>
            <person name="Pangilinan J."/>
            <person name="Riley R."/>
            <person name="LaButti K."/>
            <person name="Andreopoulos B."/>
            <person name="Lipzen A."/>
            <person name="Chen C."/>
            <person name="Yan M."/>
            <person name="Daum C."/>
            <person name="Ng V."/>
            <person name="Clum A."/>
            <person name="Steindorff A."/>
            <person name="Ohm R.A."/>
            <person name="Martin F."/>
            <person name="Silar P."/>
            <person name="Natvig D.O."/>
            <person name="Lalanne C."/>
            <person name="Gautier V."/>
            <person name="Ament-Velasquez S.L."/>
            <person name="Kruys A."/>
            <person name="Hutchinson M.I."/>
            <person name="Powell A.J."/>
            <person name="Barry K."/>
            <person name="Miller A.N."/>
            <person name="Grigoriev I.V."/>
            <person name="Debuchy R."/>
            <person name="Gladieux P."/>
            <person name="Hiltunen Thoren M."/>
            <person name="Johannesson H."/>
        </authorList>
    </citation>
    <scope>NUCLEOTIDE SEQUENCE</scope>
    <source>
        <strain evidence="2">CBS 232.78</strain>
    </source>
</reference>
<feature type="signal peptide" evidence="1">
    <location>
        <begin position="1"/>
        <end position="18"/>
    </location>
</feature>
<reference evidence="2" key="2">
    <citation type="submission" date="2023-06" db="EMBL/GenBank/DDBJ databases">
        <authorList>
            <consortium name="Lawrence Berkeley National Laboratory"/>
            <person name="Haridas S."/>
            <person name="Hensen N."/>
            <person name="Bonometti L."/>
            <person name="Westerberg I."/>
            <person name="Brannstrom I.O."/>
            <person name="Guillou S."/>
            <person name="Cros-Aarteil S."/>
            <person name="Calhoun S."/>
            <person name="Kuo A."/>
            <person name="Mondo S."/>
            <person name="Pangilinan J."/>
            <person name="Riley R."/>
            <person name="LaButti K."/>
            <person name="Andreopoulos B."/>
            <person name="Lipzen A."/>
            <person name="Chen C."/>
            <person name="Yanf M."/>
            <person name="Daum C."/>
            <person name="Ng V."/>
            <person name="Clum A."/>
            <person name="Steindorff A."/>
            <person name="Ohm R."/>
            <person name="Martin F."/>
            <person name="Silar P."/>
            <person name="Natvig D."/>
            <person name="Lalanne C."/>
            <person name="Gautier V."/>
            <person name="Ament-velasquez S.L."/>
            <person name="Kruys A."/>
            <person name="Hutchinson M.I."/>
            <person name="Powell A.J."/>
            <person name="Barry K."/>
            <person name="Miller A.N."/>
            <person name="Grigoriev I.V."/>
            <person name="Debuchy R."/>
            <person name="Gladieux P."/>
            <person name="Thoren M.H."/>
            <person name="Johannesson H."/>
        </authorList>
    </citation>
    <scope>NUCLEOTIDE SEQUENCE</scope>
    <source>
        <strain evidence="2">CBS 232.78</strain>
    </source>
</reference>
<keyword evidence="3" id="KW-1185">Reference proteome</keyword>
<gene>
    <name evidence="2" type="ORF">B0H63DRAFT_222285</name>
</gene>
<dbReference type="Proteomes" id="UP001285441">
    <property type="component" value="Unassembled WGS sequence"/>
</dbReference>
<dbReference type="EMBL" id="JAULSW010000006">
    <property type="protein sequence ID" value="KAK3377685.1"/>
    <property type="molecule type" value="Genomic_DNA"/>
</dbReference>
<sequence>MVSVATVVFAALSAVAYALPTTKCATPTLPSTGAPTQLAPPDAGLVLKKIAVGHGIQNYTCATQTTASSPAAIGALAVLYDVTDLYPGSARLTVTKQFWDALPSTLLWSQPLPVSASATAPFPAPKDVKVGNTNLKFLGRHYFDSLGSPTFDLSTVNLKASVKKDVNGGIDAPATADKGPMGTGAVQWLRLIDNGRGLGKGLTNVYRVVTAGGVSPSCDKAGPNVISVPYATYYWFYGPAA</sequence>
<name>A0AAE0NBT9_9PEZI</name>
<accession>A0AAE0NBT9</accession>
<evidence type="ECO:0008006" key="4">
    <source>
        <dbReference type="Google" id="ProtNLM"/>
    </source>
</evidence>
<keyword evidence="1" id="KW-0732">Signal</keyword>
<organism evidence="2 3">
    <name type="scientific">Podospora didyma</name>
    <dbReference type="NCBI Taxonomy" id="330526"/>
    <lineage>
        <taxon>Eukaryota</taxon>
        <taxon>Fungi</taxon>
        <taxon>Dikarya</taxon>
        <taxon>Ascomycota</taxon>
        <taxon>Pezizomycotina</taxon>
        <taxon>Sordariomycetes</taxon>
        <taxon>Sordariomycetidae</taxon>
        <taxon>Sordariales</taxon>
        <taxon>Podosporaceae</taxon>
        <taxon>Podospora</taxon>
    </lineage>
</organism>
<evidence type="ECO:0000256" key="1">
    <source>
        <dbReference type="SAM" id="SignalP"/>
    </source>
</evidence>
<comment type="caution">
    <text evidence="2">The sequence shown here is derived from an EMBL/GenBank/DDBJ whole genome shotgun (WGS) entry which is preliminary data.</text>
</comment>
<evidence type="ECO:0000313" key="2">
    <source>
        <dbReference type="EMBL" id="KAK3377685.1"/>
    </source>
</evidence>